<accession>H3KCJ8</accession>
<organism evidence="2 3">
    <name type="scientific">Sutterella parvirubra YIT 11816</name>
    <dbReference type="NCBI Taxonomy" id="762967"/>
    <lineage>
        <taxon>Bacteria</taxon>
        <taxon>Pseudomonadati</taxon>
        <taxon>Pseudomonadota</taxon>
        <taxon>Betaproteobacteria</taxon>
        <taxon>Burkholderiales</taxon>
        <taxon>Sutterellaceae</taxon>
        <taxon>Sutterella</taxon>
    </lineage>
</organism>
<feature type="compositionally biased region" description="Low complexity" evidence="1">
    <location>
        <begin position="33"/>
        <end position="45"/>
    </location>
</feature>
<protein>
    <submittedName>
        <fullName evidence="2">Uncharacterized protein</fullName>
    </submittedName>
</protein>
<reference evidence="2 3" key="1">
    <citation type="submission" date="2011-11" db="EMBL/GenBank/DDBJ databases">
        <authorList>
            <person name="Weinstock G."/>
            <person name="Sodergren E."/>
            <person name="Clifton S."/>
            <person name="Fulton L."/>
            <person name="Fulton B."/>
            <person name="Courtney L."/>
            <person name="Fronick C."/>
            <person name="Harrison M."/>
            <person name="Strong C."/>
            <person name="Farmer C."/>
            <person name="Delahaunty K."/>
            <person name="Markovic C."/>
            <person name="Hall O."/>
            <person name="Minx P."/>
            <person name="Tomlinson C."/>
            <person name="Mitreva M."/>
            <person name="Hou S."/>
            <person name="Chen J."/>
            <person name="Wollam A."/>
            <person name="Pepin K.H."/>
            <person name="Johnson M."/>
            <person name="Bhonagiri V."/>
            <person name="Zhang X."/>
            <person name="Suruliraj S."/>
            <person name="Warren W."/>
            <person name="Chinwalla A."/>
            <person name="Mardis E.R."/>
            <person name="Wilson R.K."/>
        </authorList>
    </citation>
    <scope>NUCLEOTIDE SEQUENCE [LARGE SCALE GENOMIC DNA]</scope>
    <source>
        <strain evidence="2 3">YIT 11816</strain>
    </source>
</reference>
<dbReference type="Proteomes" id="UP000004956">
    <property type="component" value="Unassembled WGS sequence"/>
</dbReference>
<proteinExistence type="predicted"/>
<feature type="compositionally biased region" description="Polar residues" evidence="1">
    <location>
        <begin position="1"/>
        <end position="10"/>
    </location>
</feature>
<dbReference type="EMBL" id="AFBQ01000052">
    <property type="protein sequence ID" value="EHY32162.1"/>
    <property type="molecule type" value="Genomic_DNA"/>
</dbReference>
<evidence type="ECO:0000256" key="1">
    <source>
        <dbReference type="SAM" id="MobiDB-lite"/>
    </source>
</evidence>
<evidence type="ECO:0000313" key="2">
    <source>
        <dbReference type="EMBL" id="EHY32162.1"/>
    </source>
</evidence>
<keyword evidence="3" id="KW-1185">Reference proteome</keyword>
<evidence type="ECO:0000313" key="3">
    <source>
        <dbReference type="Proteomes" id="UP000004956"/>
    </source>
</evidence>
<gene>
    <name evidence="2" type="ORF">HMPREF9440_00450</name>
</gene>
<name>H3KCJ8_9BURK</name>
<dbReference type="HOGENOM" id="CLU_2620749_0_0_4"/>
<comment type="caution">
    <text evidence="2">The sequence shown here is derived from an EMBL/GenBank/DDBJ whole genome shotgun (WGS) entry which is preliminary data.</text>
</comment>
<sequence>MAASSGTQNAGRRRYPTGLLGFDNAPARCAKPRSGVEAAGEAVGGRTEGRRTRGRYRGGPPGRRRPIRCRMRRRGSAD</sequence>
<feature type="region of interest" description="Disordered" evidence="1">
    <location>
        <begin position="1"/>
        <end position="78"/>
    </location>
</feature>
<dbReference type="AlphaFoldDB" id="H3KCJ8"/>
<feature type="compositionally biased region" description="Basic residues" evidence="1">
    <location>
        <begin position="52"/>
        <end position="78"/>
    </location>
</feature>